<sequence length="93" mass="11218">MHFLYAKAVVVAEAFFLFNECKVFAETRIDNHENYEKYQDIYEAFNISKIYWFYAFNFPRHYSTGRTCTYISVENLGQDGINYSTIYLFNNTW</sequence>
<dbReference type="AlphaFoldDB" id="A0AAQ4DVI1"/>
<reference evidence="1 2" key="1">
    <citation type="journal article" date="2023" name="Arcadia Sci">
        <title>De novo assembly of a long-read Amblyomma americanum tick genome.</title>
        <authorList>
            <person name="Chou S."/>
            <person name="Poskanzer K.E."/>
            <person name="Rollins M."/>
            <person name="Thuy-Boun P.S."/>
        </authorList>
    </citation>
    <scope>NUCLEOTIDE SEQUENCE [LARGE SCALE GENOMIC DNA]</scope>
    <source>
        <strain evidence="1">F_SG_1</strain>
        <tissue evidence="1">Salivary glands</tissue>
    </source>
</reference>
<name>A0AAQ4DVI1_AMBAM</name>
<keyword evidence="2" id="KW-1185">Reference proteome</keyword>
<evidence type="ECO:0000313" key="1">
    <source>
        <dbReference type="EMBL" id="KAK8766471.1"/>
    </source>
</evidence>
<accession>A0AAQ4DVI1</accession>
<proteinExistence type="predicted"/>
<comment type="caution">
    <text evidence="1">The sequence shown here is derived from an EMBL/GenBank/DDBJ whole genome shotgun (WGS) entry which is preliminary data.</text>
</comment>
<dbReference type="EMBL" id="JARKHS020026304">
    <property type="protein sequence ID" value="KAK8766471.1"/>
    <property type="molecule type" value="Genomic_DNA"/>
</dbReference>
<organism evidence="1 2">
    <name type="scientific">Amblyomma americanum</name>
    <name type="common">Lone star tick</name>
    <dbReference type="NCBI Taxonomy" id="6943"/>
    <lineage>
        <taxon>Eukaryota</taxon>
        <taxon>Metazoa</taxon>
        <taxon>Ecdysozoa</taxon>
        <taxon>Arthropoda</taxon>
        <taxon>Chelicerata</taxon>
        <taxon>Arachnida</taxon>
        <taxon>Acari</taxon>
        <taxon>Parasitiformes</taxon>
        <taxon>Ixodida</taxon>
        <taxon>Ixodoidea</taxon>
        <taxon>Ixodidae</taxon>
        <taxon>Amblyomminae</taxon>
        <taxon>Amblyomma</taxon>
    </lineage>
</organism>
<gene>
    <name evidence="1" type="ORF">V5799_006747</name>
</gene>
<evidence type="ECO:0008006" key="3">
    <source>
        <dbReference type="Google" id="ProtNLM"/>
    </source>
</evidence>
<dbReference type="Proteomes" id="UP001321473">
    <property type="component" value="Unassembled WGS sequence"/>
</dbReference>
<protein>
    <recommendedName>
        <fullName evidence="3">Lipocalin</fullName>
    </recommendedName>
</protein>
<evidence type="ECO:0000313" key="2">
    <source>
        <dbReference type="Proteomes" id="UP001321473"/>
    </source>
</evidence>